<comment type="subcellular location">
    <subcellularLocation>
        <location evidence="1">Membrane</location>
        <topology evidence="1">Multi-pass membrane protein</topology>
    </subcellularLocation>
</comment>
<dbReference type="InterPro" id="IPR022357">
    <property type="entry name" value="MIP_CS"/>
</dbReference>
<keyword evidence="6" id="KW-0472">Membrane</keyword>
<evidence type="ECO:0000313" key="7">
    <source>
        <dbReference type="EMBL" id="EKC40659.1"/>
    </source>
</evidence>
<dbReference type="PANTHER" id="PTHR19139:SF284">
    <property type="entry name" value="AQUAPORIN"/>
    <property type="match status" value="1"/>
</dbReference>
<dbReference type="SUPFAM" id="SSF81338">
    <property type="entry name" value="Aquaporin-like"/>
    <property type="match status" value="3"/>
</dbReference>
<keyword evidence="3" id="KW-0813">Transport</keyword>
<dbReference type="GO" id="GO:0005886">
    <property type="term" value="C:plasma membrane"/>
    <property type="evidence" value="ECO:0007669"/>
    <property type="project" value="TreeGrafter"/>
</dbReference>
<accession>K1RAK5</accession>
<dbReference type="EMBL" id="JH816998">
    <property type="protein sequence ID" value="EKC40659.1"/>
    <property type="molecule type" value="Genomic_DNA"/>
</dbReference>
<dbReference type="Pfam" id="PF00230">
    <property type="entry name" value="MIP"/>
    <property type="match status" value="3"/>
</dbReference>
<dbReference type="InterPro" id="IPR000425">
    <property type="entry name" value="MIP"/>
</dbReference>
<dbReference type="PANTHER" id="PTHR19139">
    <property type="entry name" value="AQUAPORIN TRANSPORTER"/>
    <property type="match status" value="1"/>
</dbReference>
<organism evidence="7">
    <name type="scientific">Magallana gigas</name>
    <name type="common">Pacific oyster</name>
    <name type="synonym">Crassostrea gigas</name>
    <dbReference type="NCBI Taxonomy" id="29159"/>
    <lineage>
        <taxon>Eukaryota</taxon>
        <taxon>Metazoa</taxon>
        <taxon>Spiralia</taxon>
        <taxon>Lophotrochozoa</taxon>
        <taxon>Mollusca</taxon>
        <taxon>Bivalvia</taxon>
        <taxon>Autobranchia</taxon>
        <taxon>Pteriomorphia</taxon>
        <taxon>Ostreida</taxon>
        <taxon>Ostreoidea</taxon>
        <taxon>Ostreidae</taxon>
        <taxon>Magallana</taxon>
    </lineage>
</organism>
<dbReference type="AlphaFoldDB" id="K1RAK5"/>
<gene>
    <name evidence="7" type="ORF">CGI_10018627</name>
</gene>
<dbReference type="GO" id="GO:0015250">
    <property type="term" value="F:water channel activity"/>
    <property type="evidence" value="ECO:0007669"/>
    <property type="project" value="TreeGrafter"/>
</dbReference>
<sequence length="604" mass="66745">MSQSEILTPTYEIGNTSFYESHVRPVVVEFLGTTILVFLVCMFPATSSTIYQSAFVYGFATLFLIVSFGDTSGGHFNPAITLGCTVAGALSIPLSVCYFFAQILGGMLGAAFVRAVYPLKIYKTIVGGSTVLNSMQGMKPGWGVMTEALLTFIIVLTFLHSVVDKRRISKWKNTVCYFFAQILGGMLGAAFVRAVYPLKIYKTIVGGSTVLNSMQGMKPGWGVMTEALLTFIIVLTFLHSVVDKRSKLAPLSVGVSVAACSFVGAFPTGGSMNPARSLGPAIAFSVYSDYVDDLIWKYHYIYWVGPLAGTLFAALMYRINEHPPPSRIRSLRFVENPGTHVCFPQKLFFKHSPASFLDELAKSNKIEGLLHLKPAHSQQSVMRKRSKRSGRLCRSVCGKSFSQKYLGRKMSESNDFIIEEEKITDTSIFESRVRPILAEFMGSIILVSVVCVGAVNTESTTMNAVIYGFTMMFLIITFGEMSGGYFNPVITLGYTLARVLSIPQAVCYFFAQIIGGIVGAALVRASSPNRKYIPEFNGYHSLWFYRMDEMETQMTIMLSEAIPTFILVLTVLITTLDRKKRWLSPLAIGFSIIVCSYTGYLDQF</sequence>
<evidence type="ECO:0000256" key="4">
    <source>
        <dbReference type="ARBA" id="ARBA00022692"/>
    </source>
</evidence>
<dbReference type="Gene3D" id="1.20.1080.10">
    <property type="entry name" value="Glycerol uptake facilitator protein"/>
    <property type="match status" value="3"/>
</dbReference>
<reference evidence="7" key="1">
    <citation type="journal article" date="2012" name="Nature">
        <title>The oyster genome reveals stress adaptation and complexity of shell formation.</title>
        <authorList>
            <person name="Zhang G."/>
            <person name="Fang X."/>
            <person name="Guo X."/>
            <person name="Li L."/>
            <person name="Luo R."/>
            <person name="Xu F."/>
            <person name="Yang P."/>
            <person name="Zhang L."/>
            <person name="Wang X."/>
            <person name="Qi H."/>
            <person name="Xiong Z."/>
            <person name="Que H."/>
            <person name="Xie Y."/>
            <person name="Holland P.W."/>
            <person name="Paps J."/>
            <person name="Zhu Y."/>
            <person name="Wu F."/>
            <person name="Chen Y."/>
            <person name="Wang J."/>
            <person name="Peng C."/>
            <person name="Meng J."/>
            <person name="Yang L."/>
            <person name="Liu J."/>
            <person name="Wen B."/>
            <person name="Zhang N."/>
            <person name="Huang Z."/>
            <person name="Zhu Q."/>
            <person name="Feng Y."/>
            <person name="Mount A."/>
            <person name="Hedgecock D."/>
            <person name="Xu Z."/>
            <person name="Liu Y."/>
            <person name="Domazet-Loso T."/>
            <person name="Du Y."/>
            <person name="Sun X."/>
            <person name="Zhang S."/>
            <person name="Liu B."/>
            <person name="Cheng P."/>
            <person name="Jiang X."/>
            <person name="Li J."/>
            <person name="Fan D."/>
            <person name="Wang W."/>
            <person name="Fu W."/>
            <person name="Wang T."/>
            <person name="Wang B."/>
            <person name="Zhang J."/>
            <person name="Peng Z."/>
            <person name="Li Y."/>
            <person name="Li N."/>
            <person name="Wang J."/>
            <person name="Chen M."/>
            <person name="He Y."/>
            <person name="Tan F."/>
            <person name="Song X."/>
            <person name="Zheng Q."/>
            <person name="Huang R."/>
            <person name="Yang H."/>
            <person name="Du X."/>
            <person name="Chen L."/>
            <person name="Yang M."/>
            <person name="Gaffney P.M."/>
            <person name="Wang S."/>
            <person name="Luo L."/>
            <person name="She Z."/>
            <person name="Ming Y."/>
            <person name="Huang W."/>
            <person name="Zhang S."/>
            <person name="Huang B."/>
            <person name="Zhang Y."/>
            <person name="Qu T."/>
            <person name="Ni P."/>
            <person name="Miao G."/>
            <person name="Wang J."/>
            <person name="Wang Q."/>
            <person name="Steinberg C.E."/>
            <person name="Wang H."/>
            <person name="Li N."/>
            <person name="Qian L."/>
            <person name="Zhang G."/>
            <person name="Li Y."/>
            <person name="Yang H."/>
            <person name="Liu X."/>
            <person name="Wang J."/>
            <person name="Yin Y."/>
            <person name="Wang J."/>
        </authorList>
    </citation>
    <scope>NUCLEOTIDE SEQUENCE [LARGE SCALE GENOMIC DNA]</scope>
    <source>
        <strain evidence="7">05x7-T-G4-1.051#20</strain>
    </source>
</reference>
<dbReference type="InParanoid" id="K1RAK5"/>
<keyword evidence="5" id="KW-1133">Transmembrane helix</keyword>
<evidence type="ECO:0000256" key="1">
    <source>
        <dbReference type="ARBA" id="ARBA00004141"/>
    </source>
</evidence>
<evidence type="ECO:0000256" key="2">
    <source>
        <dbReference type="ARBA" id="ARBA00006175"/>
    </source>
</evidence>
<protein>
    <submittedName>
        <fullName evidence="7">Aquaporin-8</fullName>
    </submittedName>
</protein>
<dbReference type="PRINTS" id="PR00783">
    <property type="entry name" value="MINTRINSICP"/>
</dbReference>
<evidence type="ECO:0000256" key="3">
    <source>
        <dbReference type="ARBA" id="ARBA00022448"/>
    </source>
</evidence>
<dbReference type="PROSITE" id="PS00221">
    <property type="entry name" value="MIP"/>
    <property type="match status" value="1"/>
</dbReference>
<keyword evidence="4" id="KW-0812">Transmembrane</keyword>
<evidence type="ECO:0000256" key="6">
    <source>
        <dbReference type="ARBA" id="ARBA00023136"/>
    </source>
</evidence>
<dbReference type="InterPro" id="IPR034294">
    <property type="entry name" value="Aquaporin_transptr"/>
</dbReference>
<comment type="similarity">
    <text evidence="2">Belongs to the MIP/aquaporin (TC 1.A.8) family.</text>
</comment>
<name>K1RAK5_MAGGI</name>
<dbReference type="HOGENOM" id="CLU_452169_0_0_1"/>
<dbReference type="InterPro" id="IPR023271">
    <property type="entry name" value="Aquaporin-like"/>
</dbReference>
<evidence type="ECO:0000256" key="5">
    <source>
        <dbReference type="ARBA" id="ARBA00022989"/>
    </source>
</evidence>
<proteinExistence type="inferred from homology"/>